<reference evidence="4" key="4">
    <citation type="submission" date="2025-08" db="UniProtKB">
        <authorList>
            <consortium name="Ensembl"/>
        </authorList>
    </citation>
    <scope>IDENTIFICATION</scope>
</reference>
<dbReference type="PRINTS" id="PR00014">
    <property type="entry name" value="FNTYPEIII"/>
</dbReference>
<evidence type="ECO:0000259" key="3">
    <source>
        <dbReference type="PROSITE" id="PS50853"/>
    </source>
</evidence>
<dbReference type="InterPro" id="IPR013783">
    <property type="entry name" value="Ig-like_fold"/>
</dbReference>
<accession>A0A4W3JJX5</accession>
<dbReference type="SUPFAM" id="SSF48726">
    <property type="entry name" value="Immunoglobulin"/>
    <property type="match status" value="1"/>
</dbReference>
<reference evidence="5" key="1">
    <citation type="journal article" date="2006" name="Science">
        <title>Ancient noncoding elements conserved in the human genome.</title>
        <authorList>
            <person name="Venkatesh B."/>
            <person name="Kirkness E.F."/>
            <person name="Loh Y.H."/>
            <person name="Halpern A.L."/>
            <person name="Lee A.P."/>
            <person name="Johnson J."/>
            <person name="Dandona N."/>
            <person name="Viswanathan L.D."/>
            <person name="Tay A."/>
            <person name="Venter J.C."/>
            <person name="Strausberg R.L."/>
            <person name="Brenner S."/>
        </authorList>
    </citation>
    <scope>NUCLEOTIDE SEQUENCE [LARGE SCALE GENOMIC DNA]</scope>
</reference>
<dbReference type="AlphaFoldDB" id="A0A4W3JJX5"/>
<organism evidence="4 5">
    <name type="scientific">Callorhinchus milii</name>
    <name type="common">Ghost shark</name>
    <dbReference type="NCBI Taxonomy" id="7868"/>
    <lineage>
        <taxon>Eukaryota</taxon>
        <taxon>Metazoa</taxon>
        <taxon>Chordata</taxon>
        <taxon>Craniata</taxon>
        <taxon>Vertebrata</taxon>
        <taxon>Chondrichthyes</taxon>
        <taxon>Holocephali</taxon>
        <taxon>Chimaeriformes</taxon>
        <taxon>Callorhinchidae</taxon>
        <taxon>Callorhinchus</taxon>
    </lineage>
</organism>
<evidence type="ECO:0000256" key="1">
    <source>
        <dbReference type="ARBA" id="ARBA00022737"/>
    </source>
</evidence>
<dbReference type="STRING" id="7868.ENSCMIP00000032420"/>
<dbReference type="InterPro" id="IPR003961">
    <property type="entry name" value="FN3_dom"/>
</dbReference>
<reference evidence="4" key="5">
    <citation type="submission" date="2025-09" db="UniProtKB">
        <authorList>
            <consortium name="Ensembl"/>
        </authorList>
    </citation>
    <scope>IDENTIFICATION</scope>
</reference>
<reference evidence="5" key="3">
    <citation type="journal article" date="2014" name="Nature">
        <title>Elephant shark genome provides unique insights into gnathostome evolution.</title>
        <authorList>
            <consortium name="International Elephant Shark Genome Sequencing Consortium"/>
            <person name="Venkatesh B."/>
            <person name="Lee A.P."/>
            <person name="Ravi V."/>
            <person name="Maurya A.K."/>
            <person name="Lian M.M."/>
            <person name="Swann J.B."/>
            <person name="Ohta Y."/>
            <person name="Flajnik M.F."/>
            <person name="Sutoh Y."/>
            <person name="Kasahara M."/>
            <person name="Hoon S."/>
            <person name="Gangu V."/>
            <person name="Roy S.W."/>
            <person name="Irimia M."/>
            <person name="Korzh V."/>
            <person name="Kondrychyn I."/>
            <person name="Lim Z.W."/>
            <person name="Tay B.H."/>
            <person name="Tohari S."/>
            <person name="Kong K.W."/>
            <person name="Ho S."/>
            <person name="Lorente-Galdos B."/>
            <person name="Quilez J."/>
            <person name="Marques-Bonet T."/>
            <person name="Raney B.J."/>
            <person name="Ingham P.W."/>
            <person name="Tay A."/>
            <person name="Hillier L.W."/>
            <person name="Minx P."/>
            <person name="Boehm T."/>
            <person name="Wilson R.K."/>
            <person name="Brenner S."/>
            <person name="Warren W.C."/>
        </authorList>
    </citation>
    <scope>NUCLEOTIDE SEQUENCE [LARGE SCALE GENOMIC DNA]</scope>
</reference>
<dbReference type="PANTHER" id="PTHR14340:SF9">
    <property type="entry name" value="FIBRONECTIN TYPE-III DOMAIN-CONTAINING PROTEIN"/>
    <property type="match status" value="1"/>
</dbReference>
<dbReference type="InParanoid" id="A0A4W3JJX5"/>
<proteinExistence type="predicted"/>
<dbReference type="OMA" id="CHENKNA"/>
<evidence type="ECO:0000313" key="4">
    <source>
        <dbReference type="Ensembl" id="ENSCMIP00000032420.1"/>
    </source>
</evidence>
<evidence type="ECO:0000313" key="5">
    <source>
        <dbReference type="Proteomes" id="UP000314986"/>
    </source>
</evidence>
<dbReference type="SUPFAM" id="SSF49265">
    <property type="entry name" value="Fibronectin type III"/>
    <property type="match status" value="1"/>
</dbReference>
<dbReference type="SMART" id="SM00060">
    <property type="entry name" value="FN3"/>
    <property type="match status" value="1"/>
</dbReference>
<feature type="domain" description="Fibronectin type-III" evidence="3">
    <location>
        <begin position="9"/>
        <end position="106"/>
    </location>
</feature>
<dbReference type="PROSITE" id="PS50853">
    <property type="entry name" value="FN3"/>
    <property type="match status" value="1"/>
</dbReference>
<name>A0A4W3JJX5_CALMI</name>
<evidence type="ECO:0000256" key="2">
    <source>
        <dbReference type="ARBA" id="ARBA00023319"/>
    </source>
</evidence>
<dbReference type="Pfam" id="PF07679">
    <property type="entry name" value="I-set"/>
    <property type="match status" value="1"/>
</dbReference>
<dbReference type="FunFam" id="2.60.40.10:FF:000031">
    <property type="entry name" value="Myosin-binding protein C, slow type"/>
    <property type="match status" value="1"/>
</dbReference>
<dbReference type="Ensembl" id="ENSCMIT00000032912.1">
    <property type="protein sequence ID" value="ENSCMIP00000032420.1"/>
    <property type="gene ID" value="ENSCMIG00000013857.1"/>
</dbReference>
<dbReference type="GeneTree" id="ENSGT01110000267173"/>
<reference evidence="5" key="2">
    <citation type="journal article" date="2007" name="PLoS Biol.">
        <title>Survey sequencing and comparative analysis of the elephant shark (Callorhinchus milii) genome.</title>
        <authorList>
            <person name="Venkatesh B."/>
            <person name="Kirkness E.F."/>
            <person name="Loh Y.H."/>
            <person name="Halpern A.L."/>
            <person name="Lee A.P."/>
            <person name="Johnson J."/>
            <person name="Dandona N."/>
            <person name="Viswanathan L.D."/>
            <person name="Tay A."/>
            <person name="Venter J.C."/>
            <person name="Strausberg R.L."/>
            <person name="Brenner S."/>
        </authorList>
    </citation>
    <scope>NUCLEOTIDE SEQUENCE [LARGE SCALE GENOMIC DNA]</scope>
</reference>
<keyword evidence="2" id="KW-0393">Immunoglobulin domain</keyword>
<dbReference type="InterPro" id="IPR036179">
    <property type="entry name" value="Ig-like_dom_sf"/>
</dbReference>
<keyword evidence="5" id="KW-1185">Reference proteome</keyword>
<dbReference type="CDD" id="cd00063">
    <property type="entry name" value="FN3"/>
    <property type="match status" value="1"/>
</dbReference>
<keyword evidence="1" id="KW-0677">Repeat</keyword>
<dbReference type="PANTHER" id="PTHR14340">
    <property type="entry name" value="MICROFIBRIL-ASSOCIATED GLYCOPROTEIN 3"/>
    <property type="match status" value="1"/>
</dbReference>
<dbReference type="Proteomes" id="UP000314986">
    <property type="component" value="Unassembled WGS sequence"/>
</dbReference>
<dbReference type="Gene3D" id="2.60.40.10">
    <property type="entry name" value="Immunoglobulins"/>
    <property type="match status" value="2"/>
</dbReference>
<protein>
    <recommendedName>
        <fullName evidence="3">Fibronectin type-III domain-containing protein</fullName>
    </recommendedName>
</protein>
<sequence length="218" mass="24514">MQIYYVSGPPTSPERFMYTERTKSTVTLDWKPPRNDGGSPIIGYIIEKKKQDTPEFDRVNKQLCRATNLLVENLAELHMYEFRVKAVNEIGESEPSLPLNVVIQDDEVPPTVKLLVKIKRNTISVKAGEPIDIPAEVEGLPLPKIEWKKGETVIGASTDQLKMHTEILSRTNAKTKIHIAASVRKDTQLYTITGSNRLGTAFQSVNVVIFGKKTKRLK</sequence>
<dbReference type="InterPro" id="IPR013098">
    <property type="entry name" value="Ig_I-set"/>
</dbReference>
<dbReference type="InterPro" id="IPR036116">
    <property type="entry name" value="FN3_sf"/>
</dbReference>
<dbReference type="Pfam" id="PF00041">
    <property type="entry name" value="fn3"/>
    <property type="match status" value="1"/>
</dbReference>
<dbReference type="FunFam" id="2.60.40.10:FF:000901">
    <property type="entry name" value="Titin b"/>
    <property type="match status" value="1"/>
</dbReference>